<keyword evidence="3" id="KW-0633">Potassium transport</keyword>
<dbReference type="AlphaFoldDB" id="A0AAD5DWA4"/>
<keyword evidence="4" id="KW-0851">Voltage-gated channel</keyword>
<dbReference type="Gene3D" id="1.10.287.70">
    <property type="match status" value="1"/>
</dbReference>
<feature type="domain" description="Ion transport" evidence="7">
    <location>
        <begin position="88"/>
        <end position="194"/>
    </location>
</feature>
<keyword evidence="3" id="KW-0630">Potassium</keyword>
<dbReference type="Pfam" id="PF00520">
    <property type="entry name" value="Ion_trans"/>
    <property type="match status" value="1"/>
</dbReference>
<keyword evidence="9" id="KW-1185">Reference proteome</keyword>
<evidence type="ECO:0000313" key="8">
    <source>
        <dbReference type="EMBL" id="KAI7843594.1"/>
    </source>
</evidence>
<evidence type="ECO:0000256" key="6">
    <source>
        <dbReference type="ARBA" id="ARBA00023136"/>
    </source>
</evidence>
<evidence type="ECO:0000313" key="9">
    <source>
        <dbReference type="Proteomes" id="UP001205105"/>
    </source>
</evidence>
<dbReference type="EMBL" id="JADXDR010000037">
    <property type="protein sequence ID" value="KAI7843594.1"/>
    <property type="molecule type" value="Genomic_DNA"/>
</dbReference>
<keyword evidence="3" id="KW-0631">Potassium channel</keyword>
<keyword evidence="2" id="KW-0812">Transmembrane</keyword>
<proteinExistence type="predicted"/>
<name>A0AAD5DWA4_9CHLO</name>
<evidence type="ECO:0000256" key="1">
    <source>
        <dbReference type="ARBA" id="ARBA00004141"/>
    </source>
</evidence>
<accession>A0AAD5DWA4</accession>
<gene>
    <name evidence="8" type="ORF">COHA_002836</name>
</gene>
<organism evidence="8 9">
    <name type="scientific">Chlorella ohadii</name>
    <dbReference type="NCBI Taxonomy" id="2649997"/>
    <lineage>
        <taxon>Eukaryota</taxon>
        <taxon>Viridiplantae</taxon>
        <taxon>Chlorophyta</taxon>
        <taxon>core chlorophytes</taxon>
        <taxon>Trebouxiophyceae</taxon>
        <taxon>Chlorellales</taxon>
        <taxon>Chlorellaceae</taxon>
        <taxon>Chlorella clade</taxon>
        <taxon>Chlorella</taxon>
    </lineage>
</organism>
<comment type="caution">
    <text evidence="8">The sequence shown here is derived from an EMBL/GenBank/DDBJ whole genome shotgun (WGS) entry which is preliminary data.</text>
</comment>
<dbReference type="SUPFAM" id="SSF81324">
    <property type="entry name" value="Voltage-gated potassium channels"/>
    <property type="match status" value="1"/>
</dbReference>
<dbReference type="InterPro" id="IPR045319">
    <property type="entry name" value="KAT/AKT"/>
</dbReference>
<evidence type="ECO:0000259" key="7">
    <source>
        <dbReference type="Pfam" id="PF00520"/>
    </source>
</evidence>
<dbReference type="Proteomes" id="UP001205105">
    <property type="component" value="Unassembled WGS sequence"/>
</dbReference>
<dbReference type="PANTHER" id="PTHR45743:SF2">
    <property type="entry name" value="POTASSIUM CHANNEL AKT1"/>
    <property type="match status" value="1"/>
</dbReference>
<evidence type="ECO:0000256" key="2">
    <source>
        <dbReference type="ARBA" id="ARBA00022692"/>
    </source>
</evidence>
<keyword evidence="4" id="KW-0407">Ion channel</keyword>
<comment type="subcellular location">
    <subcellularLocation>
        <location evidence="1">Membrane</location>
        <topology evidence="1">Multi-pass membrane protein</topology>
    </subcellularLocation>
</comment>
<dbReference type="PANTHER" id="PTHR45743">
    <property type="entry name" value="POTASSIUM CHANNEL AKT1"/>
    <property type="match status" value="1"/>
</dbReference>
<keyword evidence="4" id="KW-0813">Transport</keyword>
<evidence type="ECO:0000256" key="5">
    <source>
        <dbReference type="ARBA" id="ARBA00022989"/>
    </source>
</evidence>
<keyword evidence="4" id="KW-0406">Ion transport</keyword>
<dbReference type="GO" id="GO:0034702">
    <property type="term" value="C:monoatomic ion channel complex"/>
    <property type="evidence" value="ECO:0007669"/>
    <property type="project" value="UniProtKB-KW"/>
</dbReference>
<protein>
    <recommendedName>
        <fullName evidence="7">Ion transport domain-containing protein</fullName>
    </recommendedName>
</protein>
<sequence>MCYCKAAVAGEVLVDSEPQMAQHYFRGDFAGKRCFTHRSNGLLVTMPDLLGFLPADWLALGALAACSTLSGGAPCIGSTAGWEGGALEWLPLLRLLHLARLYRLRQLFSYLEYNLNVSLLQVTIARNLAIVLLATHLTACGFFLAGWHSGFSSEAMHGADSVFLAGLAPSDQYLYSLYWAVTTLSMVEANSVPASMPEIIRQAMGQHLMLWPIAVDSGISAGLKTNRIPPELRESMQEHLRLHFDTQDASDEQVLSIFPTTIRRRILQVGPSAAQHSAA</sequence>
<dbReference type="GO" id="GO:0005249">
    <property type="term" value="F:voltage-gated potassium channel activity"/>
    <property type="evidence" value="ECO:0007669"/>
    <property type="project" value="InterPro"/>
</dbReference>
<evidence type="ECO:0000256" key="4">
    <source>
        <dbReference type="ARBA" id="ARBA00022882"/>
    </source>
</evidence>
<keyword evidence="5" id="KW-1133">Transmembrane helix</keyword>
<evidence type="ECO:0000256" key="3">
    <source>
        <dbReference type="ARBA" id="ARBA00022826"/>
    </source>
</evidence>
<reference evidence="8" key="1">
    <citation type="submission" date="2020-11" db="EMBL/GenBank/DDBJ databases">
        <title>Chlorella ohadii genome sequencing and assembly.</title>
        <authorList>
            <person name="Murik O."/>
            <person name="Treves H."/>
            <person name="Kedem I."/>
            <person name="Shotland Y."/>
            <person name="Kaplan A."/>
        </authorList>
    </citation>
    <scope>NUCLEOTIDE SEQUENCE</scope>
    <source>
        <strain evidence="8">1</strain>
    </source>
</reference>
<keyword evidence="6" id="KW-0472">Membrane</keyword>
<dbReference type="InterPro" id="IPR005821">
    <property type="entry name" value="Ion_trans_dom"/>
</dbReference>